<gene>
    <name evidence="2" type="ORF">IAA07_12540</name>
</gene>
<dbReference type="AlphaFoldDB" id="A0A9D2HL92"/>
<evidence type="ECO:0000313" key="3">
    <source>
        <dbReference type="Proteomes" id="UP000823900"/>
    </source>
</evidence>
<feature type="chain" id="PRO_5038496025" evidence="1">
    <location>
        <begin position="25"/>
        <end position="278"/>
    </location>
</feature>
<sequence length="278" mass="29932">MKKRLLTAAAAGLLSTGMMMNVFAAPDVSEGGAIPYSDGTEVYAGVIMDDPDAKIKVYVPTLFAFVVNGSVDDGAEDAISVENGNLLLPNLKVEVDTEDGNPEDHDYSIQTVGEGHMYFENCSTAWDEDEPTARVGVPVEIRGSIKNEGTLESRNYWEHIGTEPTTADFKKYRLNVDGIEFSNSEAGGFTMAEAIQLDAPDLGRTGNSTDGFEYSNLDSGNFAITGSQKDVEFGVEVGGKQNDDRPRGSRPAACRLDWLSEKQVVRGSIGGHCGYISH</sequence>
<reference evidence="2" key="1">
    <citation type="journal article" date="2021" name="PeerJ">
        <title>Extensive microbial diversity within the chicken gut microbiome revealed by metagenomics and culture.</title>
        <authorList>
            <person name="Gilroy R."/>
            <person name="Ravi A."/>
            <person name="Getino M."/>
            <person name="Pursley I."/>
            <person name="Horton D.L."/>
            <person name="Alikhan N.F."/>
            <person name="Baker D."/>
            <person name="Gharbi K."/>
            <person name="Hall N."/>
            <person name="Watson M."/>
            <person name="Adriaenssens E.M."/>
            <person name="Foster-Nyarko E."/>
            <person name="Jarju S."/>
            <person name="Secka A."/>
            <person name="Antonio M."/>
            <person name="Oren A."/>
            <person name="Chaudhuri R.R."/>
            <person name="La Ragione R."/>
            <person name="Hildebrand F."/>
            <person name="Pallen M.J."/>
        </authorList>
    </citation>
    <scope>NUCLEOTIDE SEQUENCE</scope>
    <source>
        <strain evidence="2">CHK178-16964</strain>
    </source>
</reference>
<dbReference type="EMBL" id="DWZA01000104">
    <property type="protein sequence ID" value="HJA72378.1"/>
    <property type="molecule type" value="Genomic_DNA"/>
</dbReference>
<feature type="signal peptide" evidence="1">
    <location>
        <begin position="1"/>
        <end position="24"/>
    </location>
</feature>
<comment type="caution">
    <text evidence="2">The sequence shown here is derived from an EMBL/GenBank/DDBJ whole genome shotgun (WGS) entry which is preliminary data.</text>
</comment>
<organism evidence="2 3">
    <name type="scientific">Candidatus Lachnoclostridium stercoravium</name>
    <dbReference type="NCBI Taxonomy" id="2838633"/>
    <lineage>
        <taxon>Bacteria</taxon>
        <taxon>Bacillati</taxon>
        <taxon>Bacillota</taxon>
        <taxon>Clostridia</taxon>
        <taxon>Lachnospirales</taxon>
        <taxon>Lachnospiraceae</taxon>
    </lineage>
</organism>
<proteinExistence type="predicted"/>
<dbReference type="Proteomes" id="UP000823900">
    <property type="component" value="Unassembled WGS sequence"/>
</dbReference>
<protein>
    <submittedName>
        <fullName evidence="2">Uncharacterized protein</fullName>
    </submittedName>
</protein>
<accession>A0A9D2HL92</accession>
<keyword evidence="1" id="KW-0732">Signal</keyword>
<reference evidence="2" key="2">
    <citation type="submission" date="2021-04" db="EMBL/GenBank/DDBJ databases">
        <authorList>
            <person name="Gilroy R."/>
        </authorList>
    </citation>
    <scope>NUCLEOTIDE SEQUENCE</scope>
    <source>
        <strain evidence="2">CHK178-16964</strain>
    </source>
</reference>
<evidence type="ECO:0000313" key="2">
    <source>
        <dbReference type="EMBL" id="HJA72378.1"/>
    </source>
</evidence>
<name>A0A9D2HL92_9FIRM</name>
<evidence type="ECO:0000256" key="1">
    <source>
        <dbReference type="SAM" id="SignalP"/>
    </source>
</evidence>